<dbReference type="Proteomes" id="UP001500279">
    <property type="component" value="Unassembled WGS sequence"/>
</dbReference>
<accession>A0ABN1JTB8</accession>
<name>A0ABN1JTB8_9BURK</name>
<reference evidence="1 2" key="1">
    <citation type="journal article" date="2019" name="Int. J. Syst. Evol. Microbiol.">
        <title>The Global Catalogue of Microorganisms (GCM) 10K type strain sequencing project: providing services to taxonomists for standard genome sequencing and annotation.</title>
        <authorList>
            <consortium name="The Broad Institute Genomics Platform"/>
            <consortium name="The Broad Institute Genome Sequencing Center for Infectious Disease"/>
            <person name="Wu L."/>
            <person name="Ma J."/>
        </authorList>
    </citation>
    <scope>NUCLEOTIDE SEQUENCE [LARGE SCALE GENOMIC DNA]</scope>
    <source>
        <strain evidence="1 2">JCM 15503</strain>
    </source>
</reference>
<keyword evidence="2" id="KW-1185">Reference proteome</keyword>
<proteinExistence type="predicted"/>
<sequence length="69" mass="7605">MRAAKTRPAPAEVTRARPRPVRDKALRTAWAREERRGFMWGSVQMVWKSFFGNGPEGDSGGAGRLCSAA</sequence>
<organism evidence="1 2">
    <name type="scientific">Ideonella azotifigens</name>
    <dbReference type="NCBI Taxonomy" id="513160"/>
    <lineage>
        <taxon>Bacteria</taxon>
        <taxon>Pseudomonadati</taxon>
        <taxon>Pseudomonadota</taxon>
        <taxon>Betaproteobacteria</taxon>
        <taxon>Burkholderiales</taxon>
        <taxon>Sphaerotilaceae</taxon>
        <taxon>Ideonella</taxon>
    </lineage>
</organism>
<evidence type="ECO:0000313" key="2">
    <source>
        <dbReference type="Proteomes" id="UP001500279"/>
    </source>
</evidence>
<protein>
    <submittedName>
        <fullName evidence="1">Uncharacterized protein</fullName>
    </submittedName>
</protein>
<comment type="caution">
    <text evidence="1">The sequence shown here is derived from an EMBL/GenBank/DDBJ whole genome shotgun (WGS) entry which is preliminary data.</text>
</comment>
<gene>
    <name evidence="1" type="ORF">GCM10009107_13630</name>
</gene>
<dbReference type="EMBL" id="BAAAEW010000006">
    <property type="protein sequence ID" value="GAA0746300.1"/>
    <property type="molecule type" value="Genomic_DNA"/>
</dbReference>
<evidence type="ECO:0000313" key="1">
    <source>
        <dbReference type="EMBL" id="GAA0746300.1"/>
    </source>
</evidence>